<name>F0ZZN3_DICPU</name>
<reference evidence="3" key="1">
    <citation type="journal article" date="2011" name="Genome Biol.">
        <title>Comparative genomics of the social amoebae Dictyostelium discoideum and Dictyostelium purpureum.</title>
        <authorList>
            <consortium name="US DOE Joint Genome Institute (JGI-PGF)"/>
            <person name="Sucgang R."/>
            <person name="Kuo A."/>
            <person name="Tian X."/>
            <person name="Salerno W."/>
            <person name="Parikh A."/>
            <person name="Feasley C.L."/>
            <person name="Dalin E."/>
            <person name="Tu H."/>
            <person name="Huang E."/>
            <person name="Barry K."/>
            <person name="Lindquist E."/>
            <person name="Shapiro H."/>
            <person name="Bruce D."/>
            <person name="Schmutz J."/>
            <person name="Salamov A."/>
            <person name="Fey P."/>
            <person name="Gaudet P."/>
            <person name="Anjard C."/>
            <person name="Babu M.M."/>
            <person name="Basu S."/>
            <person name="Bushmanova Y."/>
            <person name="van der Wel H."/>
            <person name="Katoh-Kurasawa M."/>
            <person name="Dinh C."/>
            <person name="Coutinho P.M."/>
            <person name="Saito T."/>
            <person name="Elias M."/>
            <person name="Schaap P."/>
            <person name="Kay R.R."/>
            <person name="Henrissat B."/>
            <person name="Eichinger L."/>
            <person name="Rivero F."/>
            <person name="Putnam N.H."/>
            <person name="West C.M."/>
            <person name="Loomis W.F."/>
            <person name="Chisholm R.L."/>
            <person name="Shaulsky G."/>
            <person name="Strassmann J.E."/>
            <person name="Queller D.C."/>
            <person name="Kuspa A."/>
            <person name="Grigoriev I.V."/>
        </authorList>
    </citation>
    <scope>NUCLEOTIDE SEQUENCE [LARGE SCALE GENOMIC DNA]</scope>
    <source>
        <strain evidence="3">QSDP1</strain>
    </source>
</reference>
<dbReference type="Proteomes" id="UP000001064">
    <property type="component" value="Unassembled WGS sequence"/>
</dbReference>
<dbReference type="VEuPathDB" id="AmoebaDB:DICPUDRAFT_83475"/>
<dbReference type="InterPro" id="IPR011989">
    <property type="entry name" value="ARM-like"/>
</dbReference>
<dbReference type="EMBL" id="GL871316">
    <property type="protein sequence ID" value="EGC30593.1"/>
    <property type="molecule type" value="Genomic_DNA"/>
</dbReference>
<keyword evidence="1" id="KW-0472">Membrane</keyword>
<sequence>MSMWSTMDFSLFLYDPQIEDYFWAILLAIPLSIIIKLVLELKNNQNNNNDLKLNINDPVYILDDKLIKIYQSIKNNRIIDENIINQFISEFMELLLEKGFSDDHTYFIATSFKVLEILIIKNKKKAKQFYNYNYIEALIYFLNYPNKAYSANLLQVLLKIVRFDKRSKQIILNSKTILQIIEILDNLENKNFQYYEYKILCEVRSFPESMQYLIPHLKKELIFQLYENEDTEKDRNIICICKSLNIHCVYLYNNIFGDEGDNNIFNEYTYNNINEYNNIIETILVLSYYENKKVQLHSLDVLFSYIRLNINNQNLLKQNCGFIKRISSILDQETSDINLDIRIKKTCMFIIHFLITNPDPCTQIVLNSDAPQKANSFIIQTLEKNNYKIVHNSREQSIIASGLGILRGVVTNGTQKHRNNIVKEGCLKYLSKLLFIPSLVPGRVYEILFCLEGLLKAGNKSENEIVDLTTMDNKPLCLNNSYVELFIENNIFSDLAKFRNENKDNINLALYDKILLSIILSHGETYQLKKSRKSYK</sequence>
<dbReference type="Gene3D" id="1.25.10.10">
    <property type="entry name" value="Leucine-rich Repeat Variant"/>
    <property type="match status" value="1"/>
</dbReference>
<dbReference type="SUPFAM" id="SSF48371">
    <property type="entry name" value="ARM repeat"/>
    <property type="match status" value="2"/>
</dbReference>
<dbReference type="RefSeq" id="XP_003292881.1">
    <property type="nucleotide sequence ID" value="XM_003292833.1"/>
</dbReference>
<evidence type="ECO:0000313" key="3">
    <source>
        <dbReference type="Proteomes" id="UP000001064"/>
    </source>
</evidence>
<keyword evidence="1" id="KW-0812">Transmembrane</keyword>
<protein>
    <submittedName>
        <fullName evidence="2">Uncharacterized protein</fullName>
    </submittedName>
</protein>
<keyword evidence="3" id="KW-1185">Reference proteome</keyword>
<keyword evidence="1" id="KW-1133">Transmembrane helix</keyword>
<organism evidence="2 3">
    <name type="scientific">Dictyostelium purpureum</name>
    <name type="common">Slime mold</name>
    <dbReference type="NCBI Taxonomy" id="5786"/>
    <lineage>
        <taxon>Eukaryota</taxon>
        <taxon>Amoebozoa</taxon>
        <taxon>Evosea</taxon>
        <taxon>Eumycetozoa</taxon>
        <taxon>Dictyostelia</taxon>
        <taxon>Dictyosteliales</taxon>
        <taxon>Dictyosteliaceae</taxon>
        <taxon>Dictyostelium</taxon>
    </lineage>
</organism>
<gene>
    <name evidence="2" type="ORF">DICPUDRAFT_83475</name>
</gene>
<dbReference type="AlphaFoldDB" id="F0ZZN3"/>
<evidence type="ECO:0000313" key="2">
    <source>
        <dbReference type="EMBL" id="EGC30593.1"/>
    </source>
</evidence>
<evidence type="ECO:0000256" key="1">
    <source>
        <dbReference type="SAM" id="Phobius"/>
    </source>
</evidence>
<dbReference type="GeneID" id="10509061"/>
<dbReference type="InterPro" id="IPR016024">
    <property type="entry name" value="ARM-type_fold"/>
</dbReference>
<proteinExistence type="predicted"/>
<dbReference type="KEGG" id="dpp:DICPUDRAFT_83475"/>
<dbReference type="InParanoid" id="F0ZZN3"/>
<feature type="transmembrane region" description="Helical" evidence="1">
    <location>
        <begin position="20"/>
        <end position="39"/>
    </location>
</feature>
<accession>F0ZZN3</accession>